<accession>A0A0J8GT75</accession>
<dbReference type="Proteomes" id="UP000037600">
    <property type="component" value="Unassembled WGS sequence"/>
</dbReference>
<keyword evidence="2" id="KW-1185">Reference proteome</keyword>
<dbReference type="OrthoDB" id="6380601at2"/>
<dbReference type="EMBL" id="LAZL01000023">
    <property type="protein sequence ID" value="KMT64494.1"/>
    <property type="molecule type" value="Genomic_DNA"/>
</dbReference>
<gene>
    <name evidence="1" type="ORF">XM47_13600</name>
</gene>
<comment type="caution">
    <text evidence="1">The sequence shown here is derived from an EMBL/GenBank/DDBJ whole genome shotgun (WGS) entry which is preliminary data.</text>
</comment>
<protein>
    <recommendedName>
        <fullName evidence="3">DUF481 domain-containing protein</fullName>
    </recommendedName>
</protein>
<evidence type="ECO:0008006" key="3">
    <source>
        <dbReference type="Google" id="ProtNLM"/>
    </source>
</evidence>
<evidence type="ECO:0000313" key="2">
    <source>
        <dbReference type="Proteomes" id="UP000037600"/>
    </source>
</evidence>
<sequence length="298" mass="34491">MKALFPVILFNLCAIQTLNAEPVKFGLGLNSGVEHDSKLKVVELDQVSEKSDISLKLSAKLKADWQISDNLNWSSSYLYSTKNYQQEDEYNLKLNQFSTNLTYDLTASTIGTSFYSTQVKLAKADFLKLNQLSFYWSKLLNQDFYLRLSSNFKDKDFANLNSRDAKIMEQMIDGFYFFNQTSSFVHINLGISNEDAEHKEFSNQGFQGQLALSHNFKWLELDNTVQTWWKLSHKDYSDDFESNQTREDKRQVLGLEWKLKFTPQFSLTNKVEYADNNSTLASLTYNETISSIQLKANF</sequence>
<proteinExistence type="predicted"/>
<dbReference type="RefSeq" id="WP_048693562.1">
    <property type="nucleotide sequence ID" value="NZ_KQ130496.1"/>
</dbReference>
<organism evidence="1 2">
    <name type="scientific">Catenovulum maritimum</name>
    <dbReference type="NCBI Taxonomy" id="1513271"/>
    <lineage>
        <taxon>Bacteria</taxon>
        <taxon>Pseudomonadati</taxon>
        <taxon>Pseudomonadota</taxon>
        <taxon>Gammaproteobacteria</taxon>
        <taxon>Alteromonadales</taxon>
        <taxon>Alteromonadaceae</taxon>
        <taxon>Catenovulum</taxon>
    </lineage>
</organism>
<evidence type="ECO:0000313" key="1">
    <source>
        <dbReference type="EMBL" id="KMT64494.1"/>
    </source>
</evidence>
<reference evidence="1 2" key="1">
    <citation type="submission" date="2015-04" db="EMBL/GenBank/DDBJ databases">
        <title>Draft Genome Sequence of the Novel Agar-Digesting Marine Bacterium Q1.</title>
        <authorList>
            <person name="Li Y."/>
            <person name="Li D."/>
            <person name="Chen G."/>
            <person name="Du Z."/>
        </authorList>
    </citation>
    <scope>NUCLEOTIDE SEQUENCE [LARGE SCALE GENOMIC DNA]</scope>
    <source>
        <strain evidence="1 2">Q1</strain>
    </source>
</reference>
<dbReference type="AlphaFoldDB" id="A0A0J8GT75"/>
<name>A0A0J8GT75_9ALTE</name>